<feature type="transmembrane region" description="Helical" evidence="11">
    <location>
        <begin position="132"/>
        <end position="155"/>
    </location>
</feature>
<feature type="transmembrane region" description="Helical" evidence="11">
    <location>
        <begin position="175"/>
        <end position="192"/>
    </location>
</feature>
<evidence type="ECO:0000256" key="2">
    <source>
        <dbReference type="ARBA" id="ARBA00011262"/>
    </source>
</evidence>
<gene>
    <name evidence="12" type="ordered locus">Sthe_3497</name>
</gene>
<keyword evidence="3" id="KW-0813">Transport</keyword>
<dbReference type="STRING" id="479434.Sthe_3497"/>
<feature type="transmembrane region" description="Helical" evidence="11">
    <location>
        <begin position="250"/>
        <end position="269"/>
    </location>
</feature>
<evidence type="ECO:0000256" key="9">
    <source>
        <dbReference type="ARBA" id="ARBA00025439"/>
    </source>
</evidence>
<dbReference type="PANTHER" id="PTHR32196">
    <property type="entry name" value="ABC TRANSPORTER PERMEASE PROTEIN YPHD-RELATED-RELATED"/>
    <property type="match status" value="1"/>
</dbReference>
<evidence type="ECO:0000256" key="8">
    <source>
        <dbReference type="ARBA" id="ARBA00023136"/>
    </source>
</evidence>
<keyword evidence="7 11" id="KW-1133">Transmembrane helix</keyword>
<accession>D1CAQ3</accession>
<dbReference type="PANTHER" id="PTHR32196:SF71">
    <property type="entry name" value="AUTOINDUCER 2 IMPORT SYSTEM PERMEASE PROTEIN LSRD"/>
    <property type="match status" value="1"/>
</dbReference>
<evidence type="ECO:0000256" key="11">
    <source>
        <dbReference type="SAM" id="Phobius"/>
    </source>
</evidence>
<evidence type="ECO:0000313" key="13">
    <source>
        <dbReference type="Proteomes" id="UP000002027"/>
    </source>
</evidence>
<keyword evidence="4" id="KW-1003">Cell membrane</keyword>
<dbReference type="InterPro" id="IPR001851">
    <property type="entry name" value="ABC_transp_permease"/>
</dbReference>
<dbReference type="GO" id="GO:0022857">
    <property type="term" value="F:transmembrane transporter activity"/>
    <property type="evidence" value="ECO:0007669"/>
    <property type="project" value="InterPro"/>
</dbReference>
<keyword evidence="6 11" id="KW-0812">Transmembrane</keyword>
<dbReference type="AlphaFoldDB" id="D1CAQ3"/>
<comment type="subcellular location">
    <subcellularLocation>
        <location evidence="1">Cell membrane</location>
        <topology evidence="1">Multi-pass membrane protein</topology>
    </subcellularLocation>
</comment>
<dbReference type="eggNOG" id="COG1172">
    <property type="taxonomic scope" value="Bacteria"/>
</dbReference>
<dbReference type="FunCoup" id="D1CAQ3">
    <property type="interactions" value="174"/>
</dbReference>
<feature type="transmembrane region" description="Helical" evidence="11">
    <location>
        <begin position="26"/>
        <end position="47"/>
    </location>
</feature>
<reference evidence="13" key="1">
    <citation type="submission" date="2009-11" db="EMBL/GenBank/DDBJ databases">
        <title>The complete chromosome 2 of Sphaerobacter thermophilus DSM 20745.</title>
        <authorList>
            <person name="Lucas S."/>
            <person name="Copeland A."/>
            <person name="Lapidus A."/>
            <person name="Glavina del Rio T."/>
            <person name="Dalin E."/>
            <person name="Tice H."/>
            <person name="Bruce D."/>
            <person name="Goodwin L."/>
            <person name="Pitluck S."/>
            <person name="Kyrpides N."/>
            <person name="Mavromatis K."/>
            <person name="Ivanova N."/>
            <person name="Mikhailova N."/>
            <person name="LaButti K.M."/>
            <person name="Clum A."/>
            <person name="Sun H.I."/>
            <person name="Brettin T."/>
            <person name="Detter J.C."/>
            <person name="Han C."/>
            <person name="Larimer F."/>
            <person name="Land M."/>
            <person name="Hauser L."/>
            <person name="Markowitz V."/>
            <person name="Cheng J.F."/>
            <person name="Hugenholtz P."/>
            <person name="Woyke T."/>
            <person name="Wu D."/>
            <person name="Steenblock K."/>
            <person name="Schneider S."/>
            <person name="Pukall R."/>
            <person name="Goeker M."/>
            <person name="Klenk H.P."/>
            <person name="Eisen J.A."/>
        </authorList>
    </citation>
    <scope>NUCLEOTIDE SEQUENCE [LARGE SCALE GENOMIC DNA]</scope>
    <source>
        <strain evidence="13">ATCC 49802 / DSM 20745 / S 6022</strain>
    </source>
</reference>
<keyword evidence="5" id="KW-0997">Cell inner membrane</keyword>
<keyword evidence="13" id="KW-1185">Reference proteome</keyword>
<dbReference type="InParanoid" id="D1CAQ3"/>
<evidence type="ECO:0000256" key="7">
    <source>
        <dbReference type="ARBA" id="ARBA00022989"/>
    </source>
</evidence>
<dbReference type="OrthoDB" id="9797838at2"/>
<dbReference type="Proteomes" id="UP000002027">
    <property type="component" value="Chromosome 2"/>
</dbReference>
<evidence type="ECO:0000313" key="12">
    <source>
        <dbReference type="EMBL" id="ACZ40896.1"/>
    </source>
</evidence>
<evidence type="ECO:0000256" key="3">
    <source>
        <dbReference type="ARBA" id="ARBA00022448"/>
    </source>
</evidence>
<feature type="transmembrane region" description="Helical" evidence="11">
    <location>
        <begin position="59"/>
        <end position="92"/>
    </location>
</feature>
<protein>
    <recommendedName>
        <fullName evidence="10">Autoinducer 2 import system permease protein LsrD</fullName>
    </recommendedName>
</protein>
<dbReference type="CDD" id="cd06579">
    <property type="entry name" value="TM_PBP1_transp_AraH_like"/>
    <property type="match status" value="1"/>
</dbReference>
<feature type="transmembrane region" description="Helical" evidence="11">
    <location>
        <begin position="219"/>
        <end position="238"/>
    </location>
</feature>
<evidence type="ECO:0000256" key="4">
    <source>
        <dbReference type="ARBA" id="ARBA00022475"/>
    </source>
</evidence>
<dbReference type="EMBL" id="CP001824">
    <property type="protein sequence ID" value="ACZ40896.1"/>
    <property type="molecule type" value="Genomic_DNA"/>
</dbReference>
<evidence type="ECO:0000256" key="10">
    <source>
        <dbReference type="ARBA" id="ARBA00039381"/>
    </source>
</evidence>
<feature type="transmembrane region" description="Helical" evidence="11">
    <location>
        <begin position="276"/>
        <end position="295"/>
    </location>
</feature>
<evidence type="ECO:0000256" key="5">
    <source>
        <dbReference type="ARBA" id="ARBA00022519"/>
    </source>
</evidence>
<dbReference type="Pfam" id="PF02653">
    <property type="entry name" value="BPD_transp_2"/>
    <property type="match status" value="1"/>
</dbReference>
<comment type="subunit">
    <text evidence="2">The complex is composed of two ATP-binding proteins (LsrA), two transmembrane proteins (LsrC and LsrD) and a solute-binding protein (LsrB).</text>
</comment>
<dbReference type="KEGG" id="sti:Sthe_3497"/>
<keyword evidence="8 11" id="KW-0472">Membrane</keyword>
<comment type="function">
    <text evidence="9">Part of the ABC transporter complex LsrABCD involved in autoinducer 2 (AI-2) import. Probably responsible for the translocation of the substrate across the membrane.</text>
</comment>
<name>D1CAQ3_SPHTD</name>
<reference evidence="12 13" key="2">
    <citation type="journal article" date="2010" name="Stand. Genomic Sci.">
        <title>Complete genome sequence of Desulfohalobium retbaense type strain (HR(100)).</title>
        <authorList>
            <person name="Spring S."/>
            <person name="Nolan M."/>
            <person name="Lapidus A."/>
            <person name="Glavina Del Rio T."/>
            <person name="Copeland A."/>
            <person name="Tice H."/>
            <person name="Cheng J.F."/>
            <person name="Lucas S."/>
            <person name="Land M."/>
            <person name="Chen F."/>
            <person name="Bruce D."/>
            <person name="Goodwin L."/>
            <person name="Pitluck S."/>
            <person name="Ivanova N."/>
            <person name="Mavromatis K."/>
            <person name="Mikhailova N."/>
            <person name="Pati A."/>
            <person name="Chen A."/>
            <person name="Palaniappan K."/>
            <person name="Hauser L."/>
            <person name="Chang Y.J."/>
            <person name="Jeffries C.D."/>
            <person name="Munk C."/>
            <person name="Kiss H."/>
            <person name="Chain P."/>
            <person name="Han C."/>
            <person name="Brettin T."/>
            <person name="Detter J.C."/>
            <person name="Schuler E."/>
            <person name="Goker M."/>
            <person name="Rohde M."/>
            <person name="Bristow J."/>
            <person name="Eisen J.A."/>
            <person name="Markowitz V."/>
            <person name="Hugenholtz P."/>
            <person name="Kyrpides N.C."/>
            <person name="Klenk H.P."/>
        </authorList>
    </citation>
    <scope>NUCLEOTIDE SEQUENCE [LARGE SCALE GENOMIC DNA]</scope>
    <source>
        <strain evidence="13">ATCC 49802 / DSM 20745 / S 6022</strain>
    </source>
</reference>
<dbReference type="GO" id="GO:0005886">
    <property type="term" value="C:plasma membrane"/>
    <property type="evidence" value="ECO:0007669"/>
    <property type="project" value="UniProtKB-SubCell"/>
</dbReference>
<organism evidence="12 13">
    <name type="scientific">Sphaerobacter thermophilus (strain ATCC 49802 / DSM 20745 / KCCM 41009 / NCIMB 13125 / S 6022)</name>
    <dbReference type="NCBI Taxonomy" id="479434"/>
    <lineage>
        <taxon>Bacteria</taxon>
        <taxon>Pseudomonadati</taxon>
        <taxon>Thermomicrobiota</taxon>
        <taxon>Thermomicrobia</taxon>
        <taxon>Sphaerobacterales</taxon>
        <taxon>Sphaerobacterineae</taxon>
        <taxon>Sphaerobacteraceae</taxon>
        <taxon>Sphaerobacter</taxon>
    </lineage>
</organism>
<evidence type="ECO:0000256" key="1">
    <source>
        <dbReference type="ARBA" id="ARBA00004651"/>
    </source>
</evidence>
<dbReference type="RefSeq" id="WP_012873931.1">
    <property type="nucleotide sequence ID" value="NC_013524.1"/>
</dbReference>
<evidence type="ECO:0000256" key="6">
    <source>
        <dbReference type="ARBA" id="ARBA00022692"/>
    </source>
</evidence>
<sequence length="325" mass="33625">MQSTGEQLVRPKSRVQRVGVEVVRDYGVVAAFALLFIILSLASPAFLSTRNLLNILDQSAPVAIIACAGTLVIIAGGFDLSAGAVFALSGVIAAKVANAVDPVVGMLAALVVATLLGVFNGLLVAGLHINPFVATFSSAMMIRGLAVVITGGFLVTVTDPAYTVIGRNSLFSVKYSVYILAAFAAVCWFLLVRTKLGRHIYAVGGNPEAARLSGIRVGWIRVLTFAISGFAAGLAGLIASSRVATGQADAGTLIEFTAIAAVVIGGTSIMGGEGTIWRTVVGVLLLALIGNGFNMLSVNPFYQDIVKGAIIVLAVAFDAWSKRRA</sequence>
<feature type="transmembrane region" description="Helical" evidence="11">
    <location>
        <begin position="104"/>
        <end position="125"/>
    </location>
</feature>
<proteinExistence type="predicted"/>
<dbReference type="HOGENOM" id="CLU_028880_2_2_0"/>